<evidence type="ECO:0000313" key="3">
    <source>
        <dbReference type="Proteomes" id="UP000186922"/>
    </source>
</evidence>
<dbReference type="Pfam" id="PF23741">
    <property type="entry name" value="DUF7164"/>
    <property type="match status" value="2"/>
</dbReference>
<name>A0A1D1UMN0_RAMVA</name>
<organism evidence="2 3">
    <name type="scientific">Ramazzottius varieornatus</name>
    <name type="common">Water bear</name>
    <name type="synonym">Tardigrade</name>
    <dbReference type="NCBI Taxonomy" id="947166"/>
    <lineage>
        <taxon>Eukaryota</taxon>
        <taxon>Metazoa</taxon>
        <taxon>Ecdysozoa</taxon>
        <taxon>Tardigrada</taxon>
        <taxon>Eutardigrada</taxon>
        <taxon>Parachela</taxon>
        <taxon>Hypsibioidea</taxon>
        <taxon>Ramazzottiidae</taxon>
        <taxon>Ramazzottius</taxon>
    </lineage>
</organism>
<sequence>MRLQISRSMFFRAKRPRVLLQLFLLLAAFLLLALYSIKGLGSQLTPPHFLKVTDQPLCRKSDIGVDQPLMRVMVAFFPVSESNYLIQIKWCFRSLLEMLKSQPPLWRTDVILYVQNTTAKDLLELGCSTQPRKDKEEPFKCILVQYTRVKDRPVRLLLSTEYEQDLVEQLKEFPSADSIVPLAEQSEHFIQYDVVIRSDLDVFFTPAFATWVPGRCEFVSGSGGYSTSFNVQKLAAVARYNNIPFDSTIWDIGSTWVTSGPLAAKVILLYGAQLAVNEVMNAAPLNRKTLNGRRETYIYVKAKLDIQSSSTLEYEKAGVLHIHTFQDGEYFSKFRFVEGKYAGNDTLLPPSLNATQGRVCDYAAYIARQSQLISLPELGKQLRNVKSGHLLV</sequence>
<evidence type="ECO:0000313" key="2">
    <source>
        <dbReference type="EMBL" id="GAU90989.1"/>
    </source>
</evidence>
<dbReference type="EMBL" id="BDGG01000001">
    <property type="protein sequence ID" value="GAU90989.1"/>
    <property type="molecule type" value="Genomic_DNA"/>
</dbReference>
<dbReference type="STRING" id="947166.A0A1D1UMN0"/>
<evidence type="ECO:0000259" key="1">
    <source>
        <dbReference type="Pfam" id="PF23741"/>
    </source>
</evidence>
<gene>
    <name evidence="2" type="primary">RvY_03328-1</name>
    <name evidence="2" type="synonym">RvY_03328.1</name>
    <name evidence="2" type="ORF">RvY_03328</name>
</gene>
<comment type="caution">
    <text evidence="2">The sequence shown here is derived from an EMBL/GenBank/DDBJ whole genome shotgun (WGS) entry which is preliminary data.</text>
</comment>
<protein>
    <recommendedName>
        <fullName evidence="1">DUF7164 domain-containing protein</fullName>
    </recommendedName>
</protein>
<keyword evidence="3" id="KW-1185">Reference proteome</keyword>
<reference evidence="2 3" key="1">
    <citation type="journal article" date="2016" name="Nat. Commun.">
        <title>Extremotolerant tardigrade genome and improved radiotolerance of human cultured cells by tardigrade-unique protein.</title>
        <authorList>
            <person name="Hashimoto T."/>
            <person name="Horikawa D.D."/>
            <person name="Saito Y."/>
            <person name="Kuwahara H."/>
            <person name="Kozuka-Hata H."/>
            <person name="Shin-I T."/>
            <person name="Minakuchi Y."/>
            <person name="Ohishi K."/>
            <person name="Motoyama A."/>
            <person name="Aizu T."/>
            <person name="Enomoto A."/>
            <person name="Kondo K."/>
            <person name="Tanaka S."/>
            <person name="Hara Y."/>
            <person name="Koshikawa S."/>
            <person name="Sagara H."/>
            <person name="Miura T."/>
            <person name="Yokobori S."/>
            <person name="Miyagawa K."/>
            <person name="Suzuki Y."/>
            <person name="Kubo T."/>
            <person name="Oyama M."/>
            <person name="Kohara Y."/>
            <person name="Fujiyama A."/>
            <person name="Arakawa K."/>
            <person name="Katayama T."/>
            <person name="Toyoda A."/>
            <person name="Kunieda T."/>
        </authorList>
    </citation>
    <scope>NUCLEOTIDE SEQUENCE [LARGE SCALE GENOMIC DNA]</scope>
    <source>
        <strain evidence="2 3">YOKOZUNA-1</strain>
    </source>
</reference>
<feature type="domain" description="DUF7164" evidence="1">
    <location>
        <begin position="265"/>
        <end position="387"/>
    </location>
</feature>
<accession>A0A1D1UMN0</accession>
<feature type="domain" description="DUF7164" evidence="1">
    <location>
        <begin position="69"/>
        <end position="263"/>
    </location>
</feature>
<dbReference type="Proteomes" id="UP000186922">
    <property type="component" value="Unassembled WGS sequence"/>
</dbReference>
<dbReference type="AlphaFoldDB" id="A0A1D1UMN0"/>
<dbReference type="InterPro" id="IPR055588">
    <property type="entry name" value="DUF7164"/>
</dbReference>
<proteinExistence type="predicted"/>
<dbReference type="OrthoDB" id="330499at2759"/>